<dbReference type="Proteomes" id="UP000006346">
    <property type="component" value="Chromosome"/>
</dbReference>
<protein>
    <submittedName>
        <fullName evidence="1">Uncharacterized protein</fullName>
    </submittedName>
</protein>
<organism evidence="1 2">
    <name type="scientific">Desulfosporosinus orientis (strain ATCC 19365 / DSM 765 / NCIMB 8382 / VKM B-1628 / Singapore I)</name>
    <name type="common">Desulfotomaculum orientis</name>
    <dbReference type="NCBI Taxonomy" id="768706"/>
    <lineage>
        <taxon>Bacteria</taxon>
        <taxon>Bacillati</taxon>
        <taxon>Bacillota</taxon>
        <taxon>Clostridia</taxon>
        <taxon>Eubacteriales</taxon>
        <taxon>Desulfitobacteriaceae</taxon>
        <taxon>Desulfosporosinus</taxon>
    </lineage>
</organism>
<sequence length="34" mass="3830">MCCFCSTDSSVNGGMQYGSKFEEITKERGMLNYL</sequence>
<gene>
    <name evidence="1" type="ordered locus">Desor_3734</name>
</gene>
<proteinExistence type="predicted"/>
<evidence type="ECO:0000313" key="2">
    <source>
        <dbReference type="Proteomes" id="UP000006346"/>
    </source>
</evidence>
<dbReference type="KEGG" id="dor:Desor_3734"/>
<evidence type="ECO:0000313" key="1">
    <source>
        <dbReference type="EMBL" id="AET69200.1"/>
    </source>
</evidence>
<dbReference type="AlphaFoldDB" id="G7W6R8"/>
<name>G7W6R8_DESOD</name>
<keyword evidence="2" id="KW-1185">Reference proteome</keyword>
<reference evidence="2" key="1">
    <citation type="submission" date="2011-11" db="EMBL/GenBank/DDBJ databases">
        <title>Complete sequence of Desulfosporosinus orientis DSM 765.</title>
        <authorList>
            <person name="Lucas S."/>
            <person name="Han J."/>
            <person name="Lapidus A."/>
            <person name="Cheng J.-F."/>
            <person name="Goodwin L."/>
            <person name="Pitluck S."/>
            <person name="Peters L."/>
            <person name="Ovchinnikova G."/>
            <person name="Teshima H."/>
            <person name="Detter J.C."/>
            <person name="Han C."/>
            <person name="Tapia R."/>
            <person name="Land M."/>
            <person name="Hauser L."/>
            <person name="Kyrpides N."/>
            <person name="Ivanova N."/>
            <person name="Pagani I."/>
            <person name="Pester M."/>
            <person name="Spring S."/>
            <person name="Ollivier B."/>
            <person name="Rattei T."/>
            <person name="Klenk H.-P."/>
            <person name="Wagner M."/>
            <person name="Loy A."/>
            <person name="Woyke T."/>
        </authorList>
    </citation>
    <scope>NUCLEOTIDE SEQUENCE [LARGE SCALE GENOMIC DNA]</scope>
    <source>
        <strain evidence="2">ATCC 19365 / DSM 765 / NCIMB 8382 / VKM B-1628</strain>
    </source>
</reference>
<dbReference type="HOGENOM" id="CLU_3373408_0_0_9"/>
<accession>G7W6R8</accession>
<reference evidence="1 2" key="2">
    <citation type="journal article" date="2012" name="J. Bacteriol.">
        <title>Complete genome sequences of Desulfosporosinus orientis DSM765T, Desulfosporosinus youngiae DSM17734T, Desulfosporosinus meridiei DSM13257T, and Desulfosporosinus acidiphilus DSM22704T.</title>
        <authorList>
            <person name="Pester M."/>
            <person name="Brambilla E."/>
            <person name="Alazard D."/>
            <person name="Rattei T."/>
            <person name="Weinmaier T."/>
            <person name="Han J."/>
            <person name="Lucas S."/>
            <person name="Lapidus A."/>
            <person name="Cheng J.F."/>
            <person name="Goodwin L."/>
            <person name="Pitluck S."/>
            <person name="Peters L."/>
            <person name="Ovchinnikova G."/>
            <person name="Teshima H."/>
            <person name="Detter J.C."/>
            <person name="Han C.S."/>
            <person name="Tapia R."/>
            <person name="Land M.L."/>
            <person name="Hauser L."/>
            <person name="Kyrpides N.C."/>
            <person name="Ivanova N.N."/>
            <person name="Pagani I."/>
            <person name="Huntmann M."/>
            <person name="Wei C.L."/>
            <person name="Davenport K.W."/>
            <person name="Daligault H."/>
            <person name="Chain P.S."/>
            <person name="Chen A."/>
            <person name="Mavromatis K."/>
            <person name="Markowitz V."/>
            <person name="Szeto E."/>
            <person name="Mikhailova N."/>
            <person name="Pati A."/>
            <person name="Wagner M."/>
            <person name="Woyke T."/>
            <person name="Ollivier B."/>
            <person name="Klenk H.P."/>
            <person name="Spring S."/>
            <person name="Loy A."/>
        </authorList>
    </citation>
    <scope>NUCLEOTIDE SEQUENCE [LARGE SCALE GENOMIC DNA]</scope>
    <source>
        <strain evidence="2">ATCC 19365 / DSM 765 / NCIMB 8382 / VKM B-1628</strain>
    </source>
</reference>
<dbReference type="EMBL" id="CP003108">
    <property type="protein sequence ID" value="AET69200.1"/>
    <property type="molecule type" value="Genomic_DNA"/>
</dbReference>